<protein>
    <submittedName>
        <fullName evidence="1">Uncharacterized protein</fullName>
    </submittedName>
</protein>
<name>A0A096B629_FLAPL</name>
<dbReference type="HOGENOM" id="CLU_106615_0_0_9"/>
<accession>A0A096B629</accession>
<evidence type="ECO:0000313" key="1">
    <source>
        <dbReference type="EMBL" id="KGF54421.1"/>
    </source>
</evidence>
<dbReference type="EMBL" id="ADLO01000088">
    <property type="protein sequence ID" value="KGF54421.1"/>
    <property type="molecule type" value="Genomic_DNA"/>
</dbReference>
<proteinExistence type="predicted"/>
<keyword evidence="2" id="KW-1185">Reference proteome</keyword>
<reference evidence="1 2" key="1">
    <citation type="submission" date="2011-08" db="EMBL/GenBank/DDBJ databases">
        <title>The Genome Sequence of Clostridium orbiscindens 1_3_50AFAA.</title>
        <authorList>
            <consortium name="The Broad Institute Genome Sequencing Platform"/>
            <person name="Earl A."/>
            <person name="Ward D."/>
            <person name="Feldgarden M."/>
            <person name="Gevers D."/>
            <person name="Daigneault M."/>
            <person name="Strauss J."/>
            <person name="Allen-Vercoe E."/>
            <person name="Young S.K."/>
            <person name="Zeng Q."/>
            <person name="Gargeya S."/>
            <person name="Fitzgerald M."/>
            <person name="Haas B."/>
            <person name="Abouelleil A."/>
            <person name="Alvarado L."/>
            <person name="Arachchi H.M."/>
            <person name="Berlin A."/>
            <person name="Brown A."/>
            <person name="Chapman S.B."/>
            <person name="Chen Z."/>
            <person name="Dunbar C."/>
            <person name="Freedman E."/>
            <person name="Gearin G."/>
            <person name="Gellesch M."/>
            <person name="Goldberg J."/>
            <person name="Griggs A."/>
            <person name="Gujja S."/>
            <person name="Heiman D."/>
            <person name="Howarth C."/>
            <person name="Larson L."/>
            <person name="Lui A."/>
            <person name="MacDonald P.J.P."/>
            <person name="Montmayeur A."/>
            <person name="Murphy C."/>
            <person name="Neiman D."/>
            <person name="Pearson M."/>
            <person name="Priest M."/>
            <person name="Roberts A."/>
            <person name="Saif S."/>
            <person name="Shea T."/>
            <person name="Shenoy N."/>
            <person name="Sisk P."/>
            <person name="Stolte C."/>
            <person name="Sykes S."/>
            <person name="Wortman J."/>
            <person name="Nusbaum C."/>
            <person name="Birren B."/>
        </authorList>
    </citation>
    <scope>NUCLEOTIDE SEQUENCE [LARGE SCALE GENOMIC DNA]</scope>
    <source>
        <strain evidence="1 2">1_3_50AFAA</strain>
    </source>
</reference>
<evidence type="ECO:0000313" key="2">
    <source>
        <dbReference type="Proteomes" id="UP000029585"/>
    </source>
</evidence>
<dbReference type="PATRIC" id="fig|742738.3.peg.2889"/>
<organism evidence="1 2">
    <name type="scientific">Flavonifractor plautii 1_3_50AFAA</name>
    <dbReference type="NCBI Taxonomy" id="742738"/>
    <lineage>
        <taxon>Bacteria</taxon>
        <taxon>Bacillati</taxon>
        <taxon>Bacillota</taxon>
        <taxon>Clostridia</taxon>
        <taxon>Eubacteriales</taxon>
        <taxon>Oscillospiraceae</taxon>
        <taxon>Flavonifractor</taxon>
    </lineage>
</organism>
<dbReference type="eggNOG" id="ENOG502ZB4V">
    <property type="taxonomic scope" value="Bacteria"/>
</dbReference>
<gene>
    <name evidence="1" type="ORF">HMPREF9460_02810</name>
</gene>
<comment type="caution">
    <text evidence="1">The sequence shown here is derived from an EMBL/GenBank/DDBJ whole genome shotgun (WGS) entry which is preliminary data.</text>
</comment>
<sequence>MQSGQINSLSEIDMEHLSFEDIRWQYGTFHPASTGSGRDKKYSSWRGVQTNLGEIEKGVWYQAAEALIQKAGEQKLLEALTDWESRHNYAKDSARTVRHKVIQLHISRIFDNPRWVNFIPFNREYRPEVLEHARLVTVINECCGKPGEVTQEQIDGACTGTVACPHCGRWSSFSIVEPKQAEEQGMEMI</sequence>
<dbReference type="RefSeq" id="WP_044942022.1">
    <property type="nucleotide sequence ID" value="NZ_KN174164.1"/>
</dbReference>
<dbReference type="AlphaFoldDB" id="A0A096B629"/>
<dbReference type="Proteomes" id="UP000029585">
    <property type="component" value="Unassembled WGS sequence"/>
</dbReference>